<dbReference type="InterPro" id="IPR052564">
    <property type="entry name" value="N-acetyltrans/Recomb-assoc"/>
</dbReference>
<dbReference type="Pfam" id="PF13673">
    <property type="entry name" value="Acetyltransf_10"/>
    <property type="match status" value="1"/>
</dbReference>
<dbReference type="Proteomes" id="UP000019063">
    <property type="component" value="Unassembled WGS sequence"/>
</dbReference>
<dbReference type="EMBL" id="AQQW01000003">
    <property type="protein sequence ID" value="ETW13499.1"/>
    <property type="molecule type" value="Genomic_DNA"/>
</dbReference>
<dbReference type="InterPro" id="IPR016181">
    <property type="entry name" value="Acyl_CoA_acyltransferase"/>
</dbReference>
<organism evidence="2 3">
    <name type="scientific">Roseivivax marinus</name>
    <dbReference type="NCBI Taxonomy" id="1379903"/>
    <lineage>
        <taxon>Bacteria</taxon>
        <taxon>Pseudomonadati</taxon>
        <taxon>Pseudomonadota</taxon>
        <taxon>Alphaproteobacteria</taxon>
        <taxon>Rhodobacterales</taxon>
        <taxon>Roseobacteraceae</taxon>
        <taxon>Roseivivax</taxon>
    </lineage>
</organism>
<keyword evidence="2" id="KW-0808">Transferase</keyword>
<sequence>MDVRIRPLVRDDSAAVGRIFFLAVHEGTRTAYTAAERLAWAGETIDLASWATRVAQLQGRVAELNGEPVGVMTIDARGYIDLAFVLPSCAGRGIGARLLRACAARAADLGATALSAHASLVARPFFEAQGWHVEAQEIVERRGVPLRRFRMTGPLPTDR</sequence>
<name>W4HL97_9RHOB</name>
<keyword evidence="3" id="KW-1185">Reference proteome</keyword>
<proteinExistence type="predicted"/>
<evidence type="ECO:0000313" key="2">
    <source>
        <dbReference type="EMBL" id="ETW13499.1"/>
    </source>
</evidence>
<dbReference type="PANTHER" id="PTHR43451">
    <property type="entry name" value="ACETYLTRANSFERASE (GNAT) FAMILY PROTEIN"/>
    <property type="match status" value="1"/>
</dbReference>
<dbReference type="Gene3D" id="3.40.630.30">
    <property type="match status" value="1"/>
</dbReference>
<reference evidence="2 3" key="1">
    <citation type="journal article" date="2014" name="Antonie Van Leeuwenhoek">
        <title>Roseivivax atlanticus sp. nov., isolated from surface seawater of the Atlantic Ocean.</title>
        <authorList>
            <person name="Li G."/>
            <person name="Lai Q."/>
            <person name="Liu X."/>
            <person name="Sun F."/>
            <person name="Shao Z."/>
        </authorList>
    </citation>
    <scope>NUCLEOTIDE SEQUENCE [LARGE SCALE GENOMIC DNA]</scope>
    <source>
        <strain evidence="2 3">22II-s10s</strain>
    </source>
</reference>
<comment type="caution">
    <text evidence="2">The sequence shown here is derived from an EMBL/GenBank/DDBJ whole genome shotgun (WGS) entry which is preliminary data.</text>
</comment>
<dbReference type="RefSeq" id="WP_043842822.1">
    <property type="nucleotide sequence ID" value="NZ_AQQW01000003.1"/>
</dbReference>
<feature type="domain" description="N-acetyltransferase" evidence="1">
    <location>
        <begin position="3"/>
        <end position="156"/>
    </location>
</feature>
<gene>
    <name evidence="2" type="ORF">ATO8_05701</name>
</gene>
<dbReference type="SUPFAM" id="SSF55729">
    <property type="entry name" value="Acyl-CoA N-acyltransferases (Nat)"/>
    <property type="match status" value="1"/>
</dbReference>
<evidence type="ECO:0000259" key="1">
    <source>
        <dbReference type="PROSITE" id="PS51186"/>
    </source>
</evidence>
<evidence type="ECO:0000313" key="3">
    <source>
        <dbReference type="Proteomes" id="UP000019063"/>
    </source>
</evidence>
<dbReference type="eggNOG" id="COG0456">
    <property type="taxonomic scope" value="Bacteria"/>
</dbReference>
<protein>
    <submittedName>
        <fullName evidence="2">N-acetyltransferase GCN5</fullName>
    </submittedName>
</protein>
<dbReference type="InterPro" id="IPR000182">
    <property type="entry name" value="GNAT_dom"/>
</dbReference>
<dbReference type="GO" id="GO:0016747">
    <property type="term" value="F:acyltransferase activity, transferring groups other than amino-acyl groups"/>
    <property type="evidence" value="ECO:0007669"/>
    <property type="project" value="InterPro"/>
</dbReference>
<accession>W4HL97</accession>
<dbReference type="STRING" id="1379903.ATO8_05701"/>
<dbReference type="PANTHER" id="PTHR43451:SF1">
    <property type="entry name" value="ACETYLTRANSFERASE"/>
    <property type="match status" value="1"/>
</dbReference>
<dbReference type="PROSITE" id="PS51186">
    <property type="entry name" value="GNAT"/>
    <property type="match status" value="1"/>
</dbReference>
<dbReference type="AlphaFoldDB" id="W4HL97"/>